<keyword evidence="4 6" id="KW-1133">Transmembrane helix</keyword>
<evidence type="ECO:0000313" key="7">
    <source>
        <dbReference type="EMBL" id="WAJ25017.1"/>
    </source>
</evidence>
<dbReference type="PANTHER" id="PTHR10057:SF0">
    <property type="entry name" value="TRANSLOCATOR PROTEIN"/>
    <property type="match status" value="1"/>
</dbReference>
<dbReference type="PIRSF" id="PIRSF005859">
    <property type="entry name" value="PBR"/>
    <property type="match status" value="1"/>
</dbReference>
<dbReference type="Proteomes" id="UP001163115">
    <property type="component" value="Chromosome"/>
</dbReference>
<dbReference type="Gene3D" id="1.20.1260.100">
    <property type="entry name" value="TspO/MBR protein"/>
    <property type="match status" value="1"/>
</dbReference>
<feature type="transmembrane region" description="Helical" evidence="6">
    <location>
        <begin position="135"/>
        <end position="153"/>
    </location>
</feature>
<organism evidence="7 8">
    <name type="scientific">Lacrimispora xylanolytica</name>
    <dbReference type="NCBI Taxonomy" id="29375"/>
    <lineage>
        <taxon>Bacteria</taxon>
        <taxon>Bacillati</taxon>
        <taxon>Bacillota</taxon>
        <taxon>Clostridia</taxon>
        <taxon>Lachnospirales</taxon>
        <taxon>Lachnospiraceae</taxon>
        <taxon>Lacrimispora</taxon>
    </lineage>
</organism>
<sequence>MNANRRKLLAFIILPLAVGAVAGILTRNSMTTYNTLNQPALSPPGWLFPVVWTILYILMGVSSYLVATSPSPKKREALMLYALQLFLNFIWSPIFFGLGNYVLAFLVLIVLWYVVFRMIRIFFRVDPTAALLQIPYLLWLTFAAYLNLAIIFLN</sequence>
<evidence type="ECO:0000256" key="2">
    <source>
        <dbReference type="ARBA" id="ARBA00007524"/>
    </source>
</evidence>
<feature type="transmembrane region" description="Helical" evidence="6">
    <location>
        <begin position="102"/>
        <end position="123"/>
    </location>
</feature>
<keyword evidence="5 6" id="KW-0472">Membrane</keyword>
<keyword evidence="8" id="KW-1185">Reference proteome</keyword>
<evidence type="ECO:0000256" key="4">
    <source>
        <dbReference type="ARBA" id="ARBA00022989"/>
    </source>
</evidence>
<accession>A0ABY7AHK5</accession>
<evidence type="ECO:0000313" key="8">
    <source>
        <dbReference type="Proteomes" id="UP001163115"/>
    </source>
</evidence>
<dbReference type="CDD" id="cd15904">
    <property type="entry name" value="TSPO_MBR"/>
    <property type="match status" value="1"/>
</dbReference>
<dbReference type="RefSeq" id="WP_268115940.1">
    <property type="nucleotide sequence ID" value="NZ_CP113524.1"/>
</dbReference>
<proteinExistence type="inferred from homology"/>
<dbReference type="InterPro" id="IPR038330">
    <property type="entry name" value="TspO/MBR-related_sf"/>
</dbReference>
<reference evidence="7" key="1">
    <citation type="submission" date="2022-11" db="EMBL/GenBank/DDBJ databases">
        <title>Lacrimispora xylanolytica sy1, complete genome.</title>
        <authorList>
            <person name="Choi S."/>
        </authorList>
    </citation>
    <scope>NUCLEOTIDE SEQUENCE</scope>
    <source>
        <strain evidence="7">Sy1</strain>
    </source>
</reference>
<dbReference type="EMBL" id="CP113524">
    <property type="protein sequence ID" value="WAJ25017.1"/>
    <property type="molecule type" value="Genomic_DNA"/>
</dbReference>
<keyword evidence="3 6" id="KW-0812">Transmembrane</keyword>
<comment type="similarity">
    <text evidence="2">Belongs to the TspO/BZRP family.</text>
</comment>
<evidence type="ECO:0000256" key="1">
    <source>
        <dbReference type="ARBA" id="ARBA00004141"/>
    </source>
</evidence>
<evidence type="ECO:0000256" key="5">
    <source>
        <dbReference type="ARBA" id="ARBA00023136"/>
    </source>
</evidence>
<evidence type="ECO:0000256" key="6">
    <source>
        <dbReference type="SAM" id="Phobius"/>
    </source>
</evidence>
<comment type="subcellular location">
    <subcellularLocation>
        <location evidence="1">Membrane</location>
        <topology evidence="1">Multi-pass membrane protein</topology>
    </subcellularLocation>
</comment>
<dbReference type="InterPro" id="IPR004307">
    <property type="entry name" value="TspO_MBR"/>
</dbReference>
<dbReference type="Pfam" id="PF03073">
    <property type="entry name" value="TspO_MBR"/>
    <property type="match status" value="1"/>
</dbReference>
<dbReference type="PANTHER" id="PTHR10057">
    <property type="entry name" value="PERIPHERAL-TYPE BENZODIAZEPINE RECEPTOR"/>
    <property type="match status" value="1"/>
</dbReference>
<evidence type="ECO:0000256" key="3">
    <source>
        <dbReference type="ARBA" id="ARBA00022692"/>
    </source>
</evidence>
<protein>
    <submittedName>
        <fullName evidence="7">Tryptophan-rich sensory protein</fullName>
    </submittedName>
</protein>
<feature type="transmembrane region" description="Helical" evidence="6">
    <location>
        <begin position="46"/>
        <end position="66"/>
    </location>
</feature>
<name>A0ABY7AHK5_9FIRM</name>
<gene>
    <name evidence="7" type="ORF">OW255_05785</name>
</gene>